<dbReference type="AlphaFoldDB" id="A0A2T7AM18"/>
<accession>A0A2T7AM18</accession>
<evidence type="ECO:0000313" key="4">
    <source>
        <dbReference type="Proteomes" id="UP000469927"/>
    </source>
</evidence>
<keyword evidence="4" id="KW-1185">Reference proteome</keyword>
<comment type="caution">
    <text evidence="2">The sequence shown here is derived from an EMBL/GenBank/DDBJ whole genome shotgun (WGS) entry which is preliminary data.</text>
</comment>
<dbReference type="EMBL" id="MSAE01000042">
    <property type="protein sequence ID" value="PUX09974.1"/>
    <property type="molecule type" value="Genomic_DNA"/>
</dbReference>
<evidence type="ECO:0000313" key="3">
    <source>
        <dbReference type="Proteomes" id="UP000244378"/>
    </source>
</evidence>
<dbReference type="Proteomes" id="UP000244378">
    <property type="component" value="Unassembled WGS sequence"/>
</dbReference>
<name>A0A2T7AM18_9ENTR</name>
<dbReference type="EMBL" id="WAGD01000077">
    <property type="protein sequence ID" value="KAB0872757.1"/>
    <property type="molecule type" value="Genomic_DNA"/>
</dbReference>
<dbReference type="Proteomes" id="UP000469927">
    <property type="component" value="Unassembled WGS sequence"/>
</dbReference>
<evidence type="ECO:0000313" key="1">
    <source>
        <dbReference type="EMBL" id="KAB0872757.1"/>
    </source>
</evidence>
<reference evidence="2 3" key="1">
    <citation type="submission" date="2016-12" db="EMBL/GenBank/DDBJ databases">
        <title>Analysis of the Molecular Diversity Among Cronobacter Species Isolated from Filth Flies Using a Pan Genomic DNA Microarray.</title>
        <authorList>
            <person name="Pava-Ripoll M."/>
            <person name="Tall B."/>
            <person name="Farber J."/>
            <person name="Fanning S."/>
            <person name="Lehner A."/>
            <person name="Stephan R."/>
            <person name="Pagotto F."/>
            <person name="Iverson C."/>
            <person name="Ziobro G."/>
            <person name="Miller A."/>
            <person name="Pearson R."/>
            <person name="Yan Q."/>
            <person name="Kim M."/>
            <person name="Jeong S."/>
            <person name="Park J."/>
            <person name="Jun S."/>
            <person name="Choi H."/>
            <person name="Chung T."/>
            <person name="Yoo Y."/>
            <person name="Park E."/>
            <person name="Hwang S."/>
            <person name="Lee B."/>
            <person name="Sathyamoorthy V."/>
            <person name="Carter L."/>
            <person name="Mammel M."/>
            <person name="Jackson S."/>
            <person name="Kothary M."/>
            <person name="Patel I."/>
            <person name="Grim C."/>
            <person name="Gopinath G."/>
            <person name="Gangiredla J."/>
            <person name="Chase H."/>
        </authorList>
    </citation>
    <scope>NUCLEOTIDE SEQUENCE [LARGE SCALE GENOMIC DNA]</scope>
    <source>
        <strain evidence="2 3">MOD1-Md1s</strain>
    </source>
</reference>
<protein>
    <submittedName>
        <fullName evidence="2">Uncharacterized protein</fullName>
    </submittedName>
</protein>
<dbReference type="OrthoDB" id="9014021at2"/>
<evidence type="ECO:0000313" key="2">
    <source>
        <dbReference type="EMBL" id="PUX09974.1"/>
    </source>
</evidence>
<organism evidence="2 3">
    <name type="scientific">Cronobacter muytjensii</name>
    <dbReference type="NCBI Taxonomy" id="413501"/>
    <lineage>
        <taxon>Bacteria</taxon>
        <taxon>Pseudomonadati</taxon>
        <taxon>Pseudomonadota</taxon>
        <taxon>Gammaproteobacteria</taxon>
        <taxon>Enterobacterales</taxon>
        <taxon>Enterobacteriaceae</taxon>
        <taxon>Cronobacter</taxon>
    </lineage>
</organism>
<sequence>MTFGVAIYGTNEVAPVDAFNESSRFFKIIKMNPNAQGYYAFCKTSGDEDIDFIEADLEHLKIALDNGKAKDFRIYHESNKDGPWKAAFGFSTKEFGSFFHIDIQYEGNDFKALILFLKDFFVNNIAAYAIGYKFSDVYDAYHYASGENMVKIFPWENALAFNKETDGRFKGETRFNFTMLRLVYPLNIINSFHLKIKVGELTLSEIISKNSWGELKKIEGADERWLWTVQEELLEQINNELGSHGVLISWKKCAPKKSKILPR</sequence>
<reference evidence="1 4" key="2">
    <citation type="submission" date="2019-08" db="EMBL/GenBank/DDBJ databases">
        <title>Prevalence, distribution, and phylogeny of type two toxin-antitoxin genes possessed by Cronobacter species where C. sakazakii homologs follow sequence type lineages.</title>
        <authorList>
            <person name="Finkelstein S."/>
            <person name="Negrete F."/>
            <person name="Jang H."/>
            <person name="Gopinath G.R."/>
            <person name="Tall B.D."/>
        </authorList>
    </citation>
    <scope>NUCLEOTIDE SEQUENCE [LARGE SCALE GENOMIC DNA]</scope>
    <source>
        <strain evidence="1 4">MOD1_GK1257</strain>
    </source>
</reference>
<gene>
    <name evidence="2" type="ORF">AUN14_18530</name>
    <name evidence="1" type="ORF">FZI19_19895</name>
</gene>
<dbReference type="RefSeq" id="WP_075193921.1">
    <property type="nucleotide sequence ID" value="NZ_JADKNN010000011.1"/>
</dbReference>
<proteinExistence type="predicted"/>